<organism evidence="2 3">
    <name type="scientific">Anopheles maculatus</name>
    <dbReference type="NCBI Taxonomy" id="74869"/>
    <lineage>
        <taxon>Eukaryota</taxon>
        <taxon>Metazoa</taxon>
        <taxon>Ecdysozoa</taxon>
        <taxon>Arthropoda</taxon>
        <taxon>Hexapoda</taxon>
        <taxon>Insecta</taxon>
        <taxon>Pterygota</taxon>
        <taxon>Neoptera</taxon>
        <taxon>Endopterygota</taxon>
        <taxon>Diptera</taxon>
        <taxon>Nematocera</taxon>
        <taxon>Culicoidea</taxon>
        <taxon>Culicidae</taxon>
        <taxon>Anophelinae</taxon>
        <taxon>Anopheles</taxon>
        <taxon>Anopheles maculatus group</taxon>
    </lineage>
</organism>
<dbReference type="AlphaFoldDB" id="A0A182SCI3"/>
<proteinExistence type="predicted"/>
<keyword evidence="3" id="KW-1185">Reference proteome</keyword>
<name>A0A182SCI3_9DIPT</name>
<evidence type="ECO:0000256" key="1">
    <source>
        <dbReference type="SAM" id="MobiDB-lite"/>
    </source>
</evidence>
<feature type="region of interest" description="Disordered" evidence="1">
    <location>
        <begin position="96"/>
        <end position="121"/>
    </location>
</feature>
<reference evidence="2" key="2">
    <citation type="submission" date="2020-05" db="UniProtKB">
        <authorList>
            <consortium name="EnsemblMetazoa"/>
        </authorList>
    </citation>
    <scope>IDENTIFICATION</scope>
    <source>
        <strain evidence="2">maculatus3</strain>
    </source>
</reference>
<accession>A0A182SCI3</accession>
<sequence length="121" mass="13265">MLPKDGDFGPLGVLGAGVEDVRHAVQNAEQRQTGDDSFRPPHRTPALTLQRIPDDDEALEREGHHVPNGQEAANAARIRKQLTVRLTCVDVHLEKAQPGGKQPDQIARVADTKRGQIVRRG</sequence>
<dbReference type="Proteomes" id="UP000075901">
    <property type="component" value="Unassembled WGS sequence"/>
</dbReference>
<feature type="region of interest" description="Disordered" evidence="1">
    <location>
        <begin position="24"/>
        <end position="52"/>
    </location>
</feature>
<dbReference type="EnsemblMetazoa" id="AMAM004022-RA">
    <property type="protein sequence ID" value="AMAM004022-PA"/>
    <property type="gene ID" value="AMAM004022"/>
</dbReference>
<protein>
    <submittedName>
        <fullName evidence="2">Uncharacterized protein</fullName>
    </submittedName>
</protein>
<evidence type="ECO:0000313" key="2">
    <source>
        <dbReference type="EnsemblMetazoa" id="AMAM004022-PA"/>
    </source>
</evidence>
<reference evidence="3" key="1">
    <citation type="submission" date="2013-09" db="EMBL/GenBank/DDBJ databases">
        <title>The Genome Sequence of Anopheles maculatus species B.</title>
        <authorList>
            <consortium name="The Broad Institute Genomics Platform"/>
            <person name="Neafsey D.E."/>
            <person name="Besansky N."/>
            <person name="Howell P."/>
            <person name="Walton C."/>
            <person name="Young S.K."/>
            <person name="Zeng Q."/>
            <person name="Gargeya S."/>
            <person name="Fitzgerald M."/>
            <person name="Haas B."/>
            <person name="Abouelleil A."/>
            <person name="Allen A.W."/>
            <person name="Alvarado L."/>
            <person name="Arachchi H.M."/>
            <person name="Berlin A.M."/>
            <person name="Chapman S.B."/>
            <person name="Gainer-Dewar J."/>
            <person name="Goldberg J."/>
            <person name="Griggs A."/>
            <person name="Gujja S."/>
            <person name="Hansen M."/>
            <person name="Howarth C."/>
            <person name="Imamovic A."/>
            <person name="Ireland A."/>
            <person name="Larimer J."/>
            <person name="McCowan C."/>
            <person name="Murphy C."/>
            <person name="Pearson M."/>
            <person name="Poon T.W."/>
            <person name="Priest M."/>
            <person name="Roberts A."/>
            <person name="Saif S."/>
            <person name="Shea T."/>
            <person name="Sisk P."/>
            <person name="Sykes S."/>
            <person name="Wortman J."/>
            <person name="Nusbaum C."/>
            <person name="Birren B."/>
        </authorList>
    </citation>
    <scope>NUCLEOTIDE SEQUENCE [LARGE SCALE GENOMIC DNA]</scope>
    <source>
        <strain evidence="3">maculatus3</strain>
    </source>
</reference>
<evidence type="ECO:0000313" key="3">
    <source>
        <dbReference type="Proteomes" id="UP000075901"/>
    </source>
</evidence>
<dbReference type="VEuPathDB" id="VectorBase:AMAM004022"/>